<protein>
    <submittedName>
        <fullName evidence="1">Uncharacterized protein</fullName>
    </submittedName>
</protein>
<evidence type="ECO:0000313" key="1">
    <source>
        <dbReference type="EMBL" id="QOI90322.1"/>
    </source>
</evidence>
<accession>A0A7M3UNP7</accession>
<reference evidence="1" key="1">
    <citation type="submission" date="2020-06" db="EMBL/GenBank/DDBJ databases">
        <title>Lateral gene transfer of anion-conducting channel rhodopsins between green algae and giant viruses.</title>
        <authorList>
            <person name="Rozenberg A."/>
            <person name="Oppermann J."/>
            <person name="Wietek J."/>
            <person name="Fernandez Lahore R.G."/>
            <person name="Sandaa R.-A."/>
            <person name="Bratbak G."/>
            <person name="Hegemann P."/>
            <person name="Beja O."/>
        </authorList>
    </citation>
    <scope>NUCLEOTIDE SEQUENCE</scope>
    <source>
        <strain evidence="1">01B</strain>
    </source>
</reference>
<gene>
    <name evidence="1" type="ORF">HWQ62_00185</name>
</gene>
<dbReference type="EMBL" id="MT663535">
    <property type="protein sequence ID" value="QOI90322.1"/>
    <property type="molecule type" value="Genomic_DNA"/>
</dbReference>
<organismHost>
    <name type="scientific">Pyramimonas plurioculata</name>
    <dbReference type="NCBI Taxonomy" id="36893"/>
</organismHost>
<sequence>MSNCKFLSIKTKMNANICDSFIFNSDINEIYKSTRLYVEGLFPIKATDIIKPLSIHVLKQCITLGYLTMDEQLECTNTIVITLLNQYYRFRDKKEFVFIQSMIYVFIISQIEKEKPQKRNSYVYWKNIARRFVF</sequence>
<name>A0A7M3UNP7_POV01</name>
<proteinExistence type="predicted"/>
<organism evidence="1">
    <name type="scientific">Pyramimonas orientalis virus</name>
    <name type="common">PoV01</name>
    <dbReference type="NCBI Taxonomy" id="455367"/>
    <lineage>
        <taxon>Viruses</taxon>
        <taxon>Varidnaviria</taxon>
        <taxon>Bamfordvirae</taxon>
        <taxon>Nucleocytoviricota</taxon>
        <taxon>Megaviricetes</taxon>
        <taxon>Imitervirales</taxon>
        <taxon>Allomimiviridae</taxon>
        <taxon>Heliosvirus</taxon>
        <taxon>Heliosvirus raunefjordenense</taxon>
    </lineage>
</organism>